<comment type="caution">
    <text evidence="8">The sequence shown here is derived from an EMBL/GenBank/DDBJ whole genome shotgun (WGS) entry which is preliminary data.</text>
</comment>
<dbReference type="InterPro" id="IPR044135">
    <property type="entry name" value="Met-tRNA-FMT_C"/>
</dbReference>
<comment type="catalytic activity">
    <reaction evidence="5">
        <text>L-methionyl-tRNA(fMet) + (6R)-10-formyltetrahydrofolate = N-formyl-L-methionyl-tRNA(fMet) + (6S)-5,6,7,8-tetrahydrofolate + H(+)</text>
        <dbReference type="Rhea" id="RHEA:24380"/>
        <dbReference type="Rhea" id="RHEA-COMP:9952"/>
        <dbReference type="Rhea" id="RHEA-COMP:9953"/>
        <dbReference type="ChEBI" id="CHEBI:15378"/>
        <dbReference type="ChEBI" id="CHEBI:57453"/>
        <dbReference type="ChEBI" id="CHEBI:78530"/>
        <dbReference type="ChEBI" id="CHEBI:78844"/>
        <dbReference type="ChEBI" id="CHEBI:195366"/>
        <dbReference type="EC" id="2.1.2.9"/>
    </reaction>
</comment>
<keyword evidence="4 5" id="KW-0648">Protein biosynthesis</keyword>
<dbReference type="PANTHER" id="PTHR11138">
    <property type="entry name" value="METHIONYL-TRNA FORMYLTRANSFERASE"/>
    <property type="match status" value="1"/>
</dbReference>
<feature type="domain" description="Formyl transferase N-terminal" evidence="6">
    <location>
        <begin position="9"/>
        <end position="186"/>
    </location>
</feature>
<protein>
    <recommendedName>
        <fullName evidence="2 5">Methionyl-tRNA formyltransferase</fullName>
        <ecNumber evidence="2 5">2.1.2.9</ecNumber>
    </recommendedName>
</protein>
<dbReference type="InterPro" id="IPR005793">
    <property type="entry name" value="Formyl_trans_C"/>
</dbReference>
<comment type="function">
    <text evidence="5">Attaches a formyl group to the free amino group of methionyl-tRNA(fMet). The formyl group appears to play a dual role in the initiator identity of N-formylmethionyl-tRNA by promoting its recognition by IF2 and preventing the misappropriation of this tRNA by the elongation apparatus.</text>
</comment>
<dbReference type="Gene3D" id="3.40.50.12230">
    <property type="match status" value="1"/>
</dbReference>
<dbReference type="EMBL" id="PFEF01000010">
    <property type="protein sequence ID" value="PJE64091.1"/>
    <property type="molecule type" value="Genomic_DNA"/>
</dbReference>
<dbReference type="InterPro" id="IPR041711">
    <property type="entry name" value="Met-tRNA-FMT_N"/>
</dbReference>
<dbReference type="SUPFAM" id="SSF50486">
    <property type="entry name" value="FMT C-terminal domain-like"/>
    <property type="match status" value="1"/>
</dbReference>
<dbReference type="GO" id="GO:0004479">
    <property type="term" value="F:methionyl-tRNA formyltransferase activity"/>
    <property type="evidence" value="ECO:0007669"/>
    <property type="project" value="UniProtKB-UniRule"/>
</dbReference>
<dbReference type="PANTHER" id="PTHR11138:SF5">
    <property type="entry name" value="METHIONYL-TRNA FORMYLTRANSFERASE, MITOCHONDRIAL"/>
    <property type="match status" value="1"/>
</dbReference>
<dbReference type="InterPro" id="IPR036477">
    <property type="entry name" value="Formyl_transf_N_sf"/>
</dbReference>
<dbReference type="SUPFAM" id="SSF53328">
    <property type="entry name" value="Formyltransferase"/>
    <property type="match status" value="1"/>
</dbReference>
<evidence type="ECO:0000313" key="9">
    <source>
        <dbReference type="Proteomes" id="UP000229098"/>
    </source>
</evidence>
<evidence type="ECO:0000256" key="1">
    <source>
        <dbReference type="ARBA" id="ARBA00010699"/>
    </source>
</evidence>
<dbReference type="Pfam" id="PF02911">
    <property type="entry name" value="Formyl_trans_C"/>
    <property type="match status" value="1"/>
</dbReference>
<evidence type="ECO:0000259" key="6">
    <source>
        <dbReference type="Pfam" id="PF00551"/>
    </source>
</evidence>
<evidence type="ECO:0000256" key="3">
    <source>
        <dbReference type="ARBA" id="ARBA00022679"/>
    </source>
</evidence>
<feature type="domain" description="Formyl transferase C-terminal" evidence="7">
    <location>
        <begin position="212"/>
        <end position="312"/>
    </location>
</feature>
<proteinExistence type="inferred from homology"/>
<dbReference type="NCBIfam" id="TIGR00460">
    <property type="entry name" value="fmt"/>
    <property type="match status" value="1"/>
</dbReference>
<evidence type="ECO:0000259" key="7">
    <source>
        <dbReference type="Pfam" id="PF02911"/>
    </source>
</evidence>
<evidence type="ECO:0000313" key="8">
    <source>
        <dbReference type="EMBL" id="PJE64091.1"/>
    </source>
</evidence>
<reference evidence="9" key="1">
    <citation type="submission" date="2017-09" db="EMBL/GenBank/DDBJ databases">
        <title>Depth-based differentiation of microbial function through sediment-hosted aquifers and enrichment of novel symbionts in the deep terrestrial subsurface.</title>
        <authorList>
            <person name="Probst A.J."/>
            <person name="Ladd B."/>
            <person name="Jarett J.K."/>
            <person name="Geller-Mcgrath D.E."/>
            <person name="Sieber C.M.K."/>
            <person name="Emerson J.B."/>
            <person name="Anantharaman K."/>
            <person name="Thomas B.C."/>
            <person name="Malmstrom R."/>
            <person name="Stieglmeier M."/>
            <person name="Klingl A."/>
            <person name="Woyke T."/>
            <person name="Ryan C.M."/>
            <person name="Banfield J.F."/>
        </authorList>
    </citation>
    <scope>NUCLEOTIDE SEQUENCE [LARGE SCALE GENOMIC DNA]</scope>
</reference>
<dbReference type="GO" id="GO:0005829">
    <property type="term" value="C:cytosol"/>
    <property type="evidence" value="ECO:0007669"/>
    <property type="project" value="TreeGrafter"/>
</dbReference>
<dbReference type="EC" id="2.1.2.9" evidence="2 5"/>
<evidence type="ECO:0000256" key="2">
    <source>
        <dbReference type="ARBA" id="ARBA00012261"/>
    </source>
</evidence>
<feature type="binding site" evidence="5">
    <location>
        <begin position="116"/>
        <end position="119"/>
    </location>
    <ligand>
        <name>(6S)-5,6,7,8-tetrahydrofolate</name>
        <dbReference type="ChEBI" id="CHEBI:57453"/>
    </ligand>
</feature>
<organism evidence="8 9">
    <name type="scientific">Candidatus Ryanbacteria bacterium CG10_big_fil_rev_8_21_14_0_10_43_42</name>
    <dbReference type="NCBI Taxonomy" id="1974864"/>
    <lineage>
        <taxon>Bacteria</taxon>
        <taxon>Candidatus Ryaniibacteriota</taxon>
    </lineage>
</organism>
<dbReference type="InterPro" id="IPR011034">
    <property type="entry name" value="Formyl_transferase-like_C_sf"/>
</dbReference>
<dbReference type="InterPro" id="IPR002376">
    <property type="entry name" value="Formyl_transf_N"/>
</dbReference>
<keyword evidence="3 5" id="KW-0808">Transferase</keyword>
<dbReference type="AlphaFoldDB" id="A0A2M8KVY8"/>
<name>A0A2M8KVY8_9BACT</name>
<evidence type="ECO:0000256" key="5">
    <source>
        <dbReference type="HAMAP-Rule" id="MF_00182"/>
    </source>
</evidence>
<dbReference type="Proteomes" id="UP000229098">
    <property type="component" value="Unassembled WGS sequence"/>
</dbReference>
<gene>
    <name evidence="5" type="primary">fmt</name>
    <name evidence="8" type="ORF">COU90_04445</name>
</gene>
<evidence type="ECO:0000256" key="4">
    <source>
        <dbReference type="ARBA" id="ARBA00022917"/>
    </source>
</evidence>
<comment type="similarity">
    <text evidence="1 5">Belongs to the Fmt family.</text>
</comment>
<dbReference type="CDD" id="cd08646">
    <property type="entry name" value="FMT_core_Met-tRNA-FMT_N"/>
    <property type="match status" value="1"/>
</dbReference>
<dbReference type="CDD" id="cd08704">
    <property type="entry name" value="Met_tRNA_FMT_C"/>
    <property type="match status" value="1"/>
</dbReference>
<dbReference type="HAMAP" id="MF_00182">
    <property type="entry name" value="Formyl_trans"/>
    <property type="match status" value="1"/>
</dbReference>
<accession>A0A2M8KVY8</accession>
<dbReference type="Pfam" id="PF00551">
    <property type="entry name" value="Formyl_trans_N"/>
    <property type="match status" value="1"/>
</dbReference>
<sequence length="321" mass="35871">MQNKSIAIKIVFFGTPDFSVRILASLIHHNLTPVAVVTVPDKPVGRKKEYMPSAIKAYATENTIPVLEPETLRDPVFLKELRGYHADIFTVASFGRLLPKTLLDIPLKGVINVHPSLLPRHRGASPIQTAILKGDVKTGVTLMLTDAEMDHGPIIAKSKPYDIQNFGYKQLHDELAKQGGDLLAETLPKWIAGEITPQEQDHTKATFTKLFTKEDGHINWNRSVKEIDRHIRAFEEWPGTYSFYEDGSHKVRRVKILKGHASDQPSPGKPGTVVQEKNGSLAVCTKDNLFIVEFIQMEGKRPVSGDDFLNGQSPTLRDIFH</sequence>
<dbReference type="InterPro" id="IPR005794">
    <property type="entry name" value="Fmt"/>
</dbReference>